<evidence type="ECO:0000313" key="2">
    <source>
        <dbReference type="Proteomes" id="UP000663842"/>
    </source>
</evidence>
<feature type="non-terminal residue" evidence="1">
    <location>
        <position position="39"/>
    </location>
</feature>
<dbReference type="AlphaFoldDB" id="A0A820QSS0"/>
<comment type="caution">
    <text evidence="1">The sequence shown here is derived from an EMBL/GenBank/DDBJ whole genome shotgun (WGS) entry which is preliminary data.</text>
</comment>
<gene>
    <name evidence="1" type="ORF">UXM345_LOCUS38903</name>
</gene>
<accession>A0A820QSS0</accession>
<proteinExistence type="predicted"/>
<reference evidence="1" key="1">
    <citation type="submission" date="2021-02" db="EMBL/GenBank/DDBJ databases">
        <authorList>
            <person name="Nowell W R."/>
        </authorList>
    </citation>
    <scope>NUCLEOTIDE SEQUENCE</scope>
</reference>
<dbReference type="Proteomes" id="UP000663842">
    <property type="component" value="Unassembled WGS sequence"/>
</dbReference>
<name>A0A820QSS0_9BILA</name>
<protein>
    <submittedName>
        <fullName evidence="1">Uncharacterized protein</fullName>
    </submittedName>
</protein>
<sequence length="39" mass="4402">MQESVSPYTKLFPAFSINSYNIKRPKHVTKAATTLLTAF</sequence>
<organism evidence="1 2">
    <name type="scientific">Rotaria magnacalcarata</name>
    <dbReference type="NCBI Taxonomy" id="392030"/>
    <lineage>
        <taxon>Eukaryota</taxon>
        <taxon>Metazoa</taxon>
        <taxon>Spiralia</taxon>
        <taxon>Gnathifera</taxon>
        <taxon>Rotifera</taxon>
        <taxon>Eurotatoria</taxon>
        <taxon>Bdelloidea</taxon>
        <taxon>Philodinida</taxon>
        <taxon>Philodinidae</taxon>
        <taxon>Rotaria</taxon>
    </lineage>
</organism>
<evidence type="ECO:0000313" key="1">
    <source>
        <dbReference type="EMBL" id="CAF4427497.1"/>
    </source>
</evidence>
<dbReference type="EMBL" id="CAJOBF010033780">
    <property type="protein sequence ID" value="CAF4427497.1"/>
    <property type="molecule type" value="Genomic_DNA"/>
</dbReference>